<dbReference type="EMBL" id="JANCLU010000021">
    <property type="protein sequence ID" value="MCP8940418.1"/>
    <property type="molecule type" value="Genomic_DNA"/>
</dbReference>
<dbReference type="PANTHER" id="PTHR10742">
    <property type="entry name" value="FLAVIN MONOAMINE OXIDASE"/>
    <property type="match status" value="1"/>
</dbReference>
<comment type="caution">
    <text evidence="8">The sequence shown here is derived from an EMBL/GenBank/DDBJ whole genome shotgun (WGS) entry which is preliminary data.</text>
</comment>
<dbReference type="InterPro" id="IPR050281">
    <property type="entry name" value="Flavin_monoamine_oxidase"/>
</dbReference>
<dbReference type="Pfam" id="PF01593">
    <property type="entry name" value="Amino_oxidase"/>
    <property type="match status" value="1"/>
</dbReference>
<gene>
    <name evidence="8" type="ORF">NK718_17980</name>
</gene>
<protein>
    <recommendedName>
        <fullName evidence="4">Tryptophan 2-monooxygenase</fullName>
        <ecNumber evidence="3">1.13.12.3</ecNumber>
    </recommendedName>
</protein>
<dbReference type="InterPro" id="IPR002937">
    <property type="entry name" value="Amino_oxidase"/>
</dbReference>
<evidence type="ECO:0000256" key="5">
    <source>
        <dbReference type="ARBA" id="ARBA00023070"/>
    </source>
</evidence>
<dbReference type="EC" id="1.13.12.3" evidence="3"/>
<dbReference type="SUPFAM" id="SSF54373">
    <property type="entry name" value="FAD-linked reductases, C-terminal domain"/>
    <property type="match status" value="1"/>
</dbReference>
<dbReference type="InterPro" id="IPR036188">
    <property type="entry name" value="FAD/NAD-bd_sf"/>
</dbReference>
<sequence length="413" mass="42462">MSTALCDVVVVGAGAAGLAAGRALIEAGLDIRIVEARTRAGGRAFTDSVVGQPFDAGAAYIHFADRNPWVALAAEFGVTLEKHRGWGGGVAFRDGRRLDAGATAARRAGMAQFWDAMETAREEQPASGASLGDLTAGLSEGARDAALRFGQHAIGEEPERIDLADLIAQWEGPDLVAPGGYGHLVAAAARDLPVSYGVQVTRIDWSGKTVLVETTQGALRARHVVVTVPVGVLRAGGIAFAPALPAATRDALSGMTMGVLSKVALAFDGARFGWPAPSDAYALGTGFNFELFPFGRDLVIATLGGDVARDLMGQGDEAAIAATLDVFASIVGGEARQRFVAGRTAAWMRDPFAEGGYSVVRPGHGGARAALREPVGGRVRFAGEATAEGGSMTVGGATLEGRRAAAEIVEALA</sequence>
<evidence type="ECO:0000256" key="2">
    <source>
        <dbReference type="ARBA" id="ARBA00005833"/>
    </source>
</evidence>
<keyword evidence="5" id="KW-0073">Auxin biosynthesis</keyword>
<evidence type="ECO:0000256" key="3">
    <source>
        <dbReference type="ARBA" id="ARBA00012535"/>
    </source>
</evidence>
<reference evidence="8 9" key="1">
    <citation type="submission" date="2022-07" db="EMBL/GenBank/DDBJ databases">
        <authorList>
            <person name="Li W.-J."/>
            <person name="Deng Q.-Q."/>
        </authorList>
    </citation>
    <scope>NUCLEOTIDE SEQUENCE [LARGE SCALE GENOMIC DNA]</scope>
    <source>
        <strain evidence="8 9">SYSU M60028</strain>
    </source>
</reference>
<evidence type="ECO:0000259" key="7">
    <source>
        <dbReference type="Pfam" id="PF01593"/>
    </source>
</evidence>
<organism evidence="8 9">
    <name type="scientific">Alsobacter ponti</name>
    <dbReference type="NCBI Taxonomy" id="2962936"/>
    <lineage>
        <taxon>Bacteria</taxon>
        <taxon>Pseudomonadati</taxon>
        <taxon>Pseudomonadota</taxon>
        <taxon>Alphaproteobacteria</taxon>
        <taxon>Hyphomicrobiales</taxon>
        <taxon>Alsobacteraceae</taxon>
        <taxon>Alsobacter</taxon>
    </lineage>
</organism>
<evidence type="ECO:0000313" key="9">
    <source>
        <dbReference type="Proteomes" id="UP001205890"/>
    </source>
</evidence>
<dbReference type="Gene3D" id="3.50.50.60">
    <property type="entry name" value="FAD/NAD(P)-binding domain"/>
    <property type="match status" value="1"/>
</dbReference>
<evidence type="ECO:0000256" key="1">
    <source>
        <dbReference type="ARBA" id="ARBA00004814"/>
    </source>
</evidence>
<accession>A0ABT1LHS1</accession>
<dbReference type="Proteomes" id="UP001205890">
    <property type="component" value="Unassembled WGS sequence"/>
</dbReference>
<dbReference type="SUPFAM" id="SSF51905">
    <property type="entry name" value="FAD/NAD(P)-binding domain"/>
    <property type="match status" value="1"/>
</dbReference>
<evidence type="ECO:0000313" key="8">
    <source>
        <dbReference type="EMBL" id="MCP8940418.1"/>
    </source>
</evidence>
<comment type="catalytic activity">
    <reaction evidence="6">
        <text>L-tryptophan + O2 = indole-3-acetamide + CO2 + H2O</text>
        <dbReference type="Rhea" id="RHEA:16165"/>
        <dbReference type="ChEBI" id="CHEBI:15377"/>
        <dbReference type="ChEBI" id="CHEBI:15379"/>
        <dbReference type="ChEBI" id="CHEBI:16031"/>
        <dbReference type="ChEBI" id="CHEBI:16526"/>
        <dbReference type="ChEBI" id="CHEBI:57912"/>
        <dbReference type="EC" id="1.13.12.3"/>
    </reaction>
</comment>
<keyword evidence="9" id="KW-1185">Reference proteome</keyword>
<comment type="pathway">
    <text evidence="1">Plant hormone metabolism; auxin biosynthesis.</text>
</comment>
<dbReference type="RefSeq" id="WP_254745119.1">
    <property type="nucleotide sequence ID" value="NZ_JANCLU010000021.1"/>
</dbReference>
<comment type="similarity">
    <text evidence="2">Belongs to the tryptophan 2-monooxygenase family.</text>
</comment>
<dbReference type="PANTHER" id="PTHR10742:SF410">
    <property type="entry name" value="LYSINE-SPECIFIC HISTONE DEMETHYLASE 2"/>
    <property type="match status" value="1"/>
</dbReference>
<evidence type="ECO:0000256" key="6">
    <source>
        <dbReference type="ARBA" id="ARBA00047321"/>
    </source>
</evidence>
<name>A0ABT1LHS1_9HYPH</name>
<evidence type="ECO:0000256" key="4">
    <source>
        <dbReference type="ARBA" id="ARBA00017871"/>
    </source>
</evidence>
<proteinExistence type="inferred from homology"/>
<feature type="domain" description="Amine oxidase" evidence="7">
    <location>
        <begin position="16"/>
        <end position="408"/>
    </location>
</feature>